<keyword evidence="1 3" id="KW-0812">Transmembrane</keyword>
<feature type="signal peptide" evidence="2">
    <location>
        <begin position="1"/>
        <end position="16"/>
    </location>
</feature>
<proteinExistence type="predicted"/>
<reference evidence="4" key="1">
    <citation type="submission" date="2015-03" db="EMBL/GenBank/DDBJ databases">
        <authorList>
            <person name="Urmite Genomes"/>
        </authorList>
    </citation>
    <scope>NUCLEOTIDE SEQUENCE [LARGE SCALE GENOMIC DNA]</scope>
    <source>
        <strain evidence="4">CSUR P1344</strain>
    </source>
</reference>
<evidence type="ECO:0000256" key="1">
    <source>
        <dbReference type="SAM" id="Phobius"/>
    </source>
</evidence>
<dbReference type="AlphaFoldDB" id="A0A0U1D674"/>
<keyword evidence="1" id="KW-0472">Membrane</keyword>
<gene>
    <name evidence="3" type="ORF">BN000_01435</name>
</gene>
<feature type="transmembrane region" description="Helical" evidence="1">
    <location>
        <begin position="40"/>
        <end position="59"/>
    </location>
</feature>
<feature type="transmembrane region" description="Helical" evidence="1">
    <location>
        <begin position="66"/>
        <end position="85"/>
    </location>
</feature>
<protein>
    <submittedName>
        <fullName evidence="3">Transmembrane protein</fullName>
    </submittedName>
</protein>
<accession>A0A0U1D674</accession>
<dbReference type="Proteomes" id="UP000199601">
    <property type="component" value="Unassembled WGS sequence"/>
</dbReference>
<evidence type="ECO:0000313" key="4">
    <source>
        <dbReference type="Proteomes" id="UP000199601"/>
    </source>
</evidence>
<name>A0A0U1D674_9MYCO</name>
<sequence length="113" mass="11002" precursor="true">MLIAGVLCMCAAVASAGFGTWSLAHPQNGEPTALALRSMAPAQLAAAIMLAAGGVVALAAPPHTALVVLIVCVAGAIGTVAAGSWQSARFALREESAAPVCAGTCAGCTQSCH</sequence>
<dbReference type="EMBL" id="CTEC01000001">
    <property type="protein sequence ID" value="CQD07216.1"/>
    <property type="molecule type" value="Genomic_DNA"/>
</dbReference>
<evidence type="ECO:0000256" key="2">
    <source>
        <dbReference type="SAM" id="SignalP"/>
    </source>
</evidence>
<dbReference type="RefSeq" id="WP_090419435.1">
    <property type="nucleotide sequence ID" value="NZ_CTEC01000001.1"/>
</dbReference>
<keyword evidence="4" id="KW-1185">Reference proteome</keyword>
<organism evidence="3 4">
    <name type="scientific">Mycobacterium europaeum</name>
    <dbReference type="NCBI Taxonomy" id="761804"/>
    <lineage>
        <taxon>Bacteria</taxon>
        <taxon>Bacillati</taxon>
        <taxon>Actinomycetota</taxon>
        <taxon>Actinomycetes</taxon>
        <taxon>Mycobacteriales</taxon>
        <taxon>Mycobacteriaceae</taxon>
        <taxon>Mycobacterium</taxon>
        <taxon>Mycobacterium simiae complex</taxon>
    </lineage>
</organism>
<evidence type="ECO:0000313" key="3">
    <source>
        <dbReference type="EMBL" id="CQD07216.1"/>
    </source>
</evidence>
<keyword evidence="2" id="KW-0732">Signal</keyword>
<feature type="chain" id="PRO_5039641088" evidence="2">
    <location>
        <begin position="17"/>
        <end position="113"/>
    </location>
</feature>
<keyword evidence="1" id="KW-1133">Transmembrane helix</keyword>